<evidence type="ECO:0000313" key="1">
    <source>
        <dbReference type="EMBL" id="HIU91358.1"/>
    </source>
</evidence>
<accession>A0A9D1SPW1</accession>
<reference evidence="1" key="2">
    <citation type="journal article" date="2021" name="PeerJ">
        <title>Extensive microbial diversity within the chicken gut microbiome revealed by metagenomics and culture.</title>
        <authorList>
            <person name="Gilroy R."/>
            <person name="Ravi A."/>
            <person name="Getino M."/>
            <person name="Pursley I."/>
            <person name="Horton D.L."/>
            <person name="Alikhan N.F."/>
            <person name="Baker D."/>
            <person name="Gharbi K."/>
            <person name="Hall N."/>
            <person name="Watson M."/>
            <person name="Adriaenssens E.M."/>
            <person name="Foster-Nyarko E."/>
            <person name="Jarju S."/>
            <person name="Secka A."/>
            <person name="Antonio M."/>
            <person name="Oren A."/>
            <person name="Chaudhuri R.R."/>
            <person name="La Ragione R."/>
            <person name="Hildebrand F."/>
            <person name="Pallen M.J."/>
        </authorList>
    </citation>
    <scope>NUCLEOTIDE SEQUENCE</scope>
    <source>
        <strain evidence="1">ChiHjej12B11-7776</strain>
    </source>
</reference>
<proteinExistence type="predicted"/>
<comment type="caution">
    <text evidence="1">The sequence shown here is derived from an EMBL/GenBank/DDBJ whole genome shotgun (WGS) entry which is preliminary data.</text>
</comment>
<organism evidence="1 2">
    <name type="scientific">Candidatus Fimimonas merdipullorum</name>
    <dbReference type="NCBI Taxonomy" id="2840822"/>
    <lineage>
        <taxon>Bacteria</taxon>
        <taxon>Pseudomonadati</taxon>
        <taxon>Myxococcota</taxon>
        <taxon>Myxococcia</taxon>
        <taxon>Myxococcales</taxon>
        <taxon>Cystobacterineae</taxon>
        <taxon>Myxococcaceae</taxon>
        <taxon>Myxococcaceae incertae sedis</taxon>
        <taxon>Candidatus Fimimonas</taxon>
    </lineage>
</organism>
<dbReference type="AlphaFoldDB" id="A0A9D1SPW1"/>
<dbReference type="Proteomes" id="UP000886852">
    <property type="component" value="Unassembled WGS sequence"/>
</dbReference>
<dbReference type="EMBL" id="DVOC01000088">
    <property type="protein sequence ID" value="HIU91358.1"/>
    <property type="molecule type" value="Genomic_DNA"/>
</dbReference>
<evidence type="ECO:0000313" key="2">
    <source>
        <dbReference type="Proteomes" id="UP000886852"/>
    </source>
</evidence>
<gene>
    <name evidence="1" type="ORF">IAC72_05050</name>
</gene>
<reference evidence="1" key="1">
    <citation type="submission" date="2020-10" db="EMBL/GenBank/DDBJ databases">
        <authorList>
            <person name="Gilroy R."/>
        </authorList>
    </citation>
    <scope>NUCLEOTIDE SEQUENCE</scope>
    <source>
        <strain evidence="1">ChiHjej12B11-7776</strain>
    </source>
</reference>
<sequence>MQIVISAHARERMKERLNGMKSQDRRQRVAWDAYMTGIRYEEATGIDKKCLLSARADMAENEGKDLALYMDSIFVFANHILVTVLPRKKYFERSMRGKRAKRNRAIDRVERHEFRPDDM</sequence>
<protein>
    <submittedName>
        <fullName evidence="1">Uncharacterized protein</fullName>
    </submittedName>
</protein>
<name>A0A9D1SPW1_9BACT</name>